<evidence type="ECO:0000256" key="1">
    <source>
        <dbReference type="SAM" id="SignalP"/>
    </source>
</evidence>
<keyword evidence="4" id="KW-1185">Reference proteome</keyword>
<comment type="caution">
    <text evidence="3">The sequence shown here is derived from an EMBL/GenBank/DDBJ whole genome shotgun (WGS) entry which is preliminary data.</text>
</comment>
<protein>
    <submittedName>
        <fullName evidence="3">SGNH/GDSL hydrolase family protein</fullName>
    </submittedName>
</protein>
<reference evidence="3" key="2">
    <citation type="submission" date="2023-04" db="EMBL/GenBank/DDBJ databases">
        <title>'Rhodoalgimonas zhirmunskyi' gen. nov., isolated from a red alga.</title>
        <authorList>
            <person name="Nedashkovskaya O.I."/>
            <person name="Otstavnykh N.Y."/>
            <person name="Bystritskaya E.P."/>
            <person name="Balabanova L.A."/>
            <person name="Isaeva M.P."/>
        </authorList>
    </citation>
    <scope>NUCLEOTIDE SEQUENCE</scope>
    <source>
        <strain evidence="3">10Alg 79</strain>
    </source>
</reference>
<dbReference type="CDD" id="cd00229">
    <property type="entry name" value="SGNH_hydrolase"/>
    <property type="match status" value="1"/>
</dbReference>
<gene>
    <name evidence="3" type="ORF">NOI20_17595</name>
</gene>
<reference evidence="3" key="1">
    <citation type="submission" date="2022-07" db="EMBL/GenBank/DDBJ databases">
        <authorList>
            <person name="Otstavnykh N."/>
            <person name="Isaeva M."/>
            <person name="Bystritskaya E."/>
        </authorList>
    </citation>
    <scope>NUCLEOTIDE SEQUENCE</scope>
    <source>
        <strain evidence="3">10Alg 79</strain>
    </source>
</reference>
<proteinExistence type="predicted"/>
<dbReference type="Gene3D" id="3.40.50.1110">
    <property type="entry name" value="SGNH hydrolase"/>
    <property type="match status" value="1"/>
</dbReference>
<dbReference type="InterPro" id="IPR036514">
    <property type="entry name" value="SGNH_hydro_sf"/>
</dbReference>
<keyword evidence="3" id="KW-0378">Hydrolase</keyword>
<dbReference type="InterPro" id="IPR013830">
    <property type="entry name" value="SGNH_hydro"/>
</dbReference>
<accession>A0AAJ1UGV3</accession>
<keyword evidence="1" id="KW-0732">Signal</keyword>
<dbReference type="RefSeq" id="WP_317627559.1">
    <property type="nucleotide sequence ID" value="NZ_JANFFA010000007.1"/>
</dbReference>
<feature type="chain" id="PRO_5042528266" evidence="1">
    <location>
        <begin position="25"/>
        <end position="247"/>
    </location>
</feature>
<feature type="domain" description="SGNH hydrolase-type esterase" evidence="2">
    <location>
        <begin position="33"/>
        <end position="212"/>
    </location>
</feature>
<evidence type="ECO:0000313" key="3">
    <source>
        <dbReference type="EMBL" id="MDQ2095937.1"/>
    </source>
</evidence>
<dbReference type="GO" id="GO:0016788">
    <property type="term" value="F:hydrolase activity, acting on ester bonds"/>
    <property type="evidence" value="ECO:0007669"/>
    <property type="project" value="UniProtKB-ARBA"/>
</dbReference>
<sequence length="247" mass="26559">MSLIRSLALRCLICTALLVAPHHAAAEAPRILVLGDSLLAAHSISGRSVSGRLERYLGQPVRDHSVAGARMIYNLPITGAMGLSIPKQWRPGRYDWVILNGGGNDLWLGCGCEACDYKMKRLISDNGRKGSIPGLVGKIRKTGAKVIILGYLRSPGFSSPIESCKDEGDTLEARLAKLAALDRGIIFHSIEDLVPHGDLSFHAMDRIHPSLKASDAIARRLALIIKAEGNPAAGATLRRAKPAAKRH</sequence>
<organism evidence="3 4">
    <name type="scientific">Rhodalgimonas zhirmunskyi</name>
    <dbReference type="NCBI Taxonomy" id="2964767"/>
    <lineage>
        <taxon>Bacteria</taxon>
        <taxon>Pseudomonadati</taxon>
        <taxon>Pseudomonadota</taxon>
        <taxon>Alphaproteobacteria</taxon>
        <taxon>Rhodobacterales</taxon>
        <taxon>Roseobacteraceae</taxon>
        <taxon>Rhodalgimonas</taxon>
    </lineage>
</organism>
<dbReference type="Proteomes" id="UP001227162">
    <property type="component" value="Unassembled WGS sequence"/>
</dbReference>
<dbReference type="Pfam" id="PF13472">
    <property type="entry name" value="Lipase_GDSL_2"/>
    <property type="match status" value="1"/>
</dbReference>
<evidence type="ECO:0000259" key="2">
    <source>
        <dbReference type="Pfam" id="PF13472"/>
    </source>
</evidence>
<evidence type="ECO:0000313" key="4">
    <source>
        <dbReference type="Proteomes" id="UP001227162"/>
    </source>
</evidence>
<dbReference type="AlphaFoldDB" id="A0AAJ1UGV3"/>
<dbReference type="EMBL" id="JANFFA010000007">
    <property type="protein sequence ID" value="MDQ2095937.1"/>
    <property type="molecule type" value="Genomic_DNA"/>
</dbReference>
<name>A0AAJ1UGV3_9RHOB</name>
<dbReference type="SUPFAM" id="SSF52266">
    <property type="entry name" value="SGNH hydrolase"/>
    <property type="match status" value="1"/>
</dbReference>
<feature type="signal peptide" evidence="1">
    <location>
        <begin position="1"/>
        <end position="24"/>
    </location>
</feature>